<reference evidence="4 5" key="1">
    <citation type="journal article" date="2010" name="Science">
        <title>Genomic analysis of organismal complexity in the multicellular green alga Volvox carteri.</title>
        <authorList>
            <person name="Prochnik S.E."/>
            <person name="Umen J."/>
            <person name="Nedelcu A.M."/>
            <person name="Hallmann A."/>
            <person name="Miller S.M."/>
            <person name="Nishii I."/>
            <person name="Ferris P."/>
            <person name="Kuo A."/>
            <person name="Mitros T."/>
            <person name="Fritz-Laylin L.K."/>
            <person name="Hellsten U."/>
            <person name="Chapman J."/>
            <person name="Simakov O."/>
            <person name="Rensing S.A."/>
            <person name="Terry A."/>
            <person name="Pangilinan J."/>
            <person name="Kapitonov V."/>
            <person name="Jurka J."/>
            <person name="Salamov A."/>
            <person name="Shapiro H."/>
            <person name="Schmutz J."/>
            <person name="Grimwood J."/>
            <person name="Lindquist E."/>
            <person name="Lucas S."/>
            <person name="Grigoriev I.V."/>
            <person name="Schmitt R."/>
            <person name="Kirk D."/>
            <person name="Rokhsar D.S."/>
        </authorList>
    </citation>
    <scope>NUCLEOTIDE SEQUENCE [LARGE SCALE GENOMIC DNA]</scope>
    <source>
        <strain evidence="5">f. Nagariensis / Eve</strain>
    </source>
</reference>
<dbReference type="AlphaFoldDB" id="D8U7M2"/>
<dbReference type="CDD" id="cd14736">
    <property type="entry name" value="BACK_AtBPM-like"/>
    <property type="match status" value="1"/>
</dbReference>
<proteinExistence type="inferred from homology"/>
<sequence>VRMPPPCLGADLAGLLQTGEGADVTLVADGEEFKTHKYLLQARSKYFHSLLNSSMREGRAGRAVVQDIRAPVFRALLHYVYTDSLPEGMEDGNLETEMAQHLLAAADQMQLERLRSICERRLCETVEVDTVSYTLALADRNHSEDLKKVCLDFVARNLAAVMKTEGYTHMVDACPGLQSDILIAVA</sequence>
<dbReference type="InterPro" id="IPR045005">
    <property type="entry name" value="BPM1-6"/>
</dbReference>
<dbReference type="Gene3D" id="3.30.710.10">
    <property type="entry name" value="Potassium Channel Kv1.1, Chain A"/>
    <property type="match status" value="1"/>
</dbReference>
<dbReference type="InterPro" id="IPR000210">
    <property type="entry name" value="BTB/POZ_dom"/>
</dbReference>
<dbReference type="CDD" id="cd18280">
    <property type="entry name" value="BTB_POZ_BPM_plant"/>
    <property type="match status" value="1"/>
</dbReference>
<dbReference type="KEGG" id="vcn:VOLCADRAFT_42798"/>
<dbReference type="InterPro" id="IPR034090">
    <property type="entry name" value="BPM_C"/>
</dbReference>
<feature type="non-terminal residue" evidence="4">
    <location>
        <position position="1"/>
    </location>
</feature>
<dbReference type="Pfam" id="PF00651">
    <property type="entry name" value="BTB"/>
    <property type="match status" value="1"/>
</dbReference>
<evidence type="ECO:0000313" key="4">
    <source>
        <dbReference type="EMBL" id="EFJ44326.1"/>
    </source>
</evidence>
<dbReference type="SMART" id="SM00225">
    <property type="entry name" value="BTB"/>
    <property type="match status" value="1"/>
</dbReference>
<accession>D8U7M2</accession>
<evidence type="ECO:0000313" key="5">
    <source>
        <dbReference type="Proteomes" id="UP000001058"/>
    </source>
</evidence>
<dbReference type="OrthoDB" id="6359816at2759"/>
<dbReference type="InParanoid" id="D8U7M2"/>
<dbReference type="STRING" id="3068.D8U7M2"/>
<dbReference type="PANTHER" id="PTHR26379:SF187">
    <property type="entry name" value="OS07G0655300 PROTEIN"/>
    <property type="match status" value="1"/>
</dbReference>
<dbReference type="GeneID" id="9626165"/>
<feature type="non-terminal residue" evidence="4">
    <location>
        <position position="186"/>
    </location>
</feature>
<dbReference type="Pfam" id="PF24570">
    <property type="entry name" value="BACK_BPM_SPOP"/>
    <property type="match status" value="1"/>
</dbReference>
<evidence type="ECO:0000259" key="3">
    <source>
        <dbReference type="PROSITE" id="PS50097"/>
    </source>
</evidence>
<name>D8U7M2_VOLCA</name>
<dbReference type="Gene3D" id="1.25.40.420">
    <property type="match status" value="1"/>
</dbReference>
<organism evidence="5">
    <name type="scientific">Volvox carteri f. nagariensis</name>
    <dbReference type="NCBI Taxonomy" id="3068"/>
    <lineage>
        <taxon>Eukaryota</taxon>
        <taxon>Viridiplantae</taxon>
        <taxon>Chlorophyta</taxon>
        <taxon>core chlorophytes</taxon>
        <taxon>Chlorophyceae</taxon>
        <taxon>CS clade</taxon>
        <taxon>Chlamydomonadales</taxon>
        <taxon>Volvocaceae</taxon>
        <taxon>Volvox</taxon>
    </lineage>
</organism>
<evidence type="ECO:0000256" key="2">
    <source>
        <dbReference type="ARBA" id="ARBA00010846"/>
    </source>
</evidence>
<dbReference type="RefSeq" id="XP_002954685.1">
    <property type="nucleotide sequence ID" value="XM_002954639.1"/>
</dbReference>
<protein>
    <recommendedName>
        <fullName evidence="3">BTB domain-containing protein</fullName>
    </recommendedName>
</protein>
<dbReference type="SUPFAM" id="SSF54695">
    <property type="entry name" value="POZ domain"/>
    <property type="match status" value="1"/>
</dbReference>
<keyword evidence="5" id="KW-1185">Reference proteome</keyword>
<dbReference type="PANTHER" id="PTHR26379">
    <property type="entry name" value="BTB/POZ AND MATH DOMAIN-CONTAINING PROTEIN 1"/>
    <property type="match status" value="1"/>
</dbReference>
<gene>
    <name evidence="4" type="ORF">VOLCADRAFT_42798</name>
</gene>
<feature type="domain" description="BTB" evidence="3">
    <location>
        <begin position="22"/>
        <end position="89"/>
    </location>
</feature>
<dbReference type="InterPro" id="IPR056423">
    <property type="entry name" value="BACK_BPM_SPOP"/>
</dbReference>
<evidence type="ECO:0000256" key="1">
    <source>
        <dbReference type="ARBA" id="ARBA00004906"/>
    </source>
</evidence>
<dbReference type="InterPro" id="IPR011333">
    <property type="entry name" value="SKP1/BTB/POZ_sf"/>
</dbReference>
<dbReference type="FunCoup" id="D8U7M2">
    <property type="interactions" value="57"/>
</dbReference>
<comment type="similarity">
    <text evidence="2">Belongs to the Tdpoz family.</text>
</comment>
<dbReference type="eggNOG" id="KOG1987">
    <property type="taxonomic scope" value="Eukaryota"/>
</dbReference>
<dbReference type="PROSITE" id="PS50097">
    <property type="entry name" value="BTB"/>
    <property type="match status" value="1"/>
</dbReference>
<dbReference type="EMBL" id="GL378365">
    <property type="protein sequence ID" value="EFJ44326.1"/>
    <property type="molecule type" value="Genomic_DNA"/>
</dbReference>
<comment type="pathway">
    <text evidence="1">Protein modification; protein ubiquitination.</text>
</comment>
<dbReference type="GO" id="GO:0016567">
    <property type="term" value="P:protein ubiquitination"/>
    <property type="evidence" value="ECO:0007669"/>
    <property type="project" value="InterPro"/>
</dbReference>
<dbReference type="Proteomes" id="UP000001058">
    <property type="component" value="Unassembled WGS sequence"/>
</dbReference>